<feature type="domain" description="Thiamin pyrophosphokinase thiamin-binding" evidence="5">
    <location>
        <begin position="215"/>
        <end position="276"/>
    </location>
</feature>
<reference evidence="7" key="1">
    <citation type="journal article" date="2011" name="Genome Res.">
        <title>Phylogeny-wide analysis of social amoeba genomes highlights ancient origins for complex intercellular communication.</title>
        <authorList>
            <person name="Heidel A.J."/>
            <person name="Lawal H.M."/>
            <person name="Felder M."/>
            <person name="Schilde C."/>
            <person name="Helps N.R."/>
            <person name="Tunggal B."/>
            <person name="Rivero F."/>
            <person name="John U."/>
            <person name="Schleicher M."/>
            <person name="Eichinger L."/>
            <person name="Platzer M."/>
            <person name="Noegel A.A."/>
            <person name="Schaap P."/>
            <person name="Gloeckner G."/>
        </authorList>
    </citation>
    <scope>NUCLEOTIDE SEQUENCE [LARGE SCALE GENOMIC DNA]</scope>
    <source>
        <strain evidence="7">SH3</strain>
    </source>
</reference>
<accession>F4Q469</accession>
<dbReference type="SUPFAM" id="SSF63862">
    <property type="entry name" value="Thiamin pyrophosphokinase, substrate-binding domain"/>
    <property type="match status" value="1"/>
</dbReference>
<dbReference type="PANTHER" id="PTHR13622">
    <property type="entry name" value="THIAMIN PYROPHOSPHOKINASE"/>
    <property type="match status" value="1"/>
</dbReference>
<evidence type="ECO:0000256" key="1">
    <source>
        <dbReference type="ARBA" id="ARBA00022679"/>
    </source>
</evidence>
<dbReference type="SMART" id="SM00983">
    <property type="entry name" value="TPK_B1_binding"/>
    <property type="match status" value="1"/>
</dbReference>
<dbReference type="GO" id="GO:0030975">
    <property type="term" value="F:thiamine binding"/>
    <property type="evidence" value="ECO:0007669"/>
    <property type="project" value="InterPro"/>
</dbReference>
<dbReference type="EMBL" id="GL883021">
    <property type="protein sequence ID" value="EGG17771.1"/>
    <property type="molecule type" value="Genomic_DNA"/>
</dbReference>
<dbReference type="InterPro" id="IPR036371">
    <property type="entry name" value="TPK_B1-bd_sf"/>
</dbReference>
<dbReference type="OrthoDB" id="25149at2759"/>
<keyword evidence="2" id="KW-0547">Nucleotide-binding</keyword>
<evidence type="ECO:0000256" key="3">
    <source>
        <dbReference type="ARBA" id="ARBA00022777"/>
    </source>
</evidence>
<dbReference type="Gene3D" id="3.40.50.10240">
    <property type="entry name" value="Thiamin pyrophosphokinase, catalytic domain"/>
    <property type="match status" value="1"/>
</dbReference>
<dbReference type="RefSeq" id="XP_004356255.1">
    <property type="nucleotide sequence ID" value="XM_004356202.1"/>
</dbReference>
<evidence type="ECO:0000313" key="6">
    <source>
        <dbReference type="EMBL" id="EGG17771.1"/>
    </source>
</evidence>
<keyword evidence="3" id="KW-0418">Kinase</keyword>
<dbReference type="GO" id="GO:0009229">
    <property type="term" value="P:thiamine diphosphate biosynthetic process"/>
    <property type="evidence" value="ECO:0007669"/>
    <property type="project" value="InterPro"/>
</dbReference>
<evidence type="ECO:0000256" key="2">
    <source>
        <dbReference type="ARBA" id="ARBA00022741"/>
    </source>
</evidence>
<keyword evidence="1" id="KW-0808">Transferase</keyword>
<dbReference type="Pfam" id="PF04263">
    <property type="entry name" value="TPK_catalytic"/>
    <property type="match status" value="1"/>
</dbReference>
<evidence type="ECO:0000259" key="5">
    <source>
        <dbReference type="SMART" id="SM00983"/>
    </source>
</evidence>
<dbReference type="SUPFAM" id="SSF63999">
    <property type="entry name" value="Thiamin pyrophosphokinase, catalytic domain"/>
    <property type="match status" value="1"/>
</dbReference>
<dbReference type="InterPro" id="IPR036759">
    <property type="entry name" value="TPK_catalytic_sf"/>
</dbReference>
<dbReference type="InterPro" id="IPR007373">
    <property type="entry name" value="Thiamin_PyroPKinase_B1-bd"/>
</dbReference>
<dbReference type="OMA" id="TDMCKAL"/>
<dbReference type="KEGG" id="dfa:DFA_08770"/>
<dbReference type="InterPro" id="IPR006282">
    <property type="entry name" value="Thi_PPkinase"/>
</dbReference>
<dbReference type="NCBIfam" id="TIGR01378">
    <property type="entry name" value="thi_PPkinase"/>
    <property type="match status" value="1"/>
</dbReference>
<evidence type="ECO:0000256" key="4">
    <source>
        <dbReference type="ARBA" id="ARBA00022840"/>
    </source>
</evidence>
<keyword evidence="7" id="KW-1185">Reference proteome</keyword>
<dbReference type="GO" id="GO:0004788">
    <property type="term" value="F:thiamine diphosphokinase activity"/>
    <property type="evidence" value="ECO:0007669"/>
    <property type="project" value="InterPro"/>
</dbReference>
<dbReference type="GeneID" id="14869423"/>
<dbReference type="InterPro" id="IPR007371">
    <property type="entry name" value="TPK_catalytic"/>
</dbReference>
<dbReference type="FunFam" id="2.60.120.320:FF:000001">
    <property type="entry name" value="Thiamine pyrophosphokinase"/>
    <property type="match status" value="1"/>
</dbReference>
<proteinExistence type="predicted"/>
<dbReference type="GO" id="GO:0005524">
    <property type="term" value="F:ATP binding"/>
    <property type="evidence" value="ECO:0007669"/>
    <property type="project" value="UniProtKB-KW"/>
</dbReference>
<sequence length="279" mass="31148">MMNSRTWNCNNWSPMLKASRSSSAANEVDVAKENYTYTPTRPHFNIVMSAANNQQQLEEEKNCLIICNSNIAQDTFEYLWSKSILVICADGGANQLNRYFQDKGGDELVNKWIPDFIKGDLDSLDNHVKDYYTSKGSIVMSDKSQDTTDLQKTMELVNSIESQYSFKFSNIFISGGLGGNISHEFANLNVLFEHTDRNLVLFSSGNFAYLLNSGCKHTINIKKDVHCSLIPLAGPAQSVTTTGLKWNLSDNSLKFGELISTSNITSQEIVTLLIVLITL</sequence>
<dbReference type="PANTHER" id="PTHR13622:SF8">
    <property type="entry name" value="THIAMIN PYROPHOSPHOKINASE 1"/>
    <property type="match status" value="1"/>
</dbReference>
<dbReference type="GO" id="GO:0016301">
    <property type="term" value="F:kinase activity"/>
    <property type="evidence" value="ECO:0007669"/>
    <property type="project" value="UniProtKB-KW"/>
</dbReference>
<dbReference type="Pfam" id="PF04265">
    <property type="entry name" value="TPK_B1_binding"/>
    <property type="match status" value="1"/>
</dbReference>
<name>F4Q469_CACFS</name>
<gene>
    <name evidence="6" type="ORF">DFA_08770</name>
</gene>
<dbReference type="STRING" id="1054147.F4Q469"/>
<organism evidence="6 7">
    <name type="scientific">Cavenderia fasciculata</name>
    <name type="common">Slime mold</name>
    <name type="synonym">Dictyostelium fasciculatum</name>
    <dbReference type="NCBI Taxonomy" id="261658"/>
    <lineage>
        <taxon>Eukaryota</taxon>
        <taxon>Amoebozoa</taxon>
        <taxon>Evosea</taxon>
        <taxon>Eumycetozoa</taxon>
        <taxon>Dictyostelia</taxon>
        <taxon>Acytosteliales</taxon>
        <taxon>Cavenderiaceae</taxon>
        <taxon>Cavenderia</taxon>
    </lineage>
</organism>
<dbReference type="Proteomes" id="UP000007797">
    <property type="component" value="Unassembled WGS sequence"/>
</dbReference>
<dbReference type="GO" id="GO:0006772">
    <property type="term" value="P:thiamine metabolic process"/>
    <property type="evidence" value="ECO:0007669"/>
    <property type="project" value="InterPro"/>
</dbReference>
<dbReference type="CDD" id="cd07995">
    <property type="entry name" value="TPK"/>
    <property type="match status" value="1"/>
</dbReference>
<dbReference type="AlphaFoldDB" id="F4Q469"/>
<protein>
    <recommendedName>
        <fullName evidence="5">Thiamin pyrophosphokinase thiamin-binding domain-containing protein</fullName>
    </recommendedName>
</protein>
<keyword evidence="4" id="KW-0067">ATP-binding</keyword>
<evidence type="ECO:0000313" key="7">
    <source>
        <dbReference type="Proteomes" id="UP000007797"/>
    </source>
</evidence>